<proteinExistence type="predicted"/>
<dbReference type="OrthoDB" id="4966605at2"/>
<dbReference type="EMBL" id="NEKC01000004">
    <property type="protein sequence ID" value="OTA29736.1"/>
    <property type="molecule type" value="Genomic_DNA"/>
</dbReference>
<dbReference type="STRING" id="1160091.B9T39_02575"/>
<dbReference type="InterPro" id="IPR010428">
    <property type="entry name" value="Zincin_1"/>
</dbReference>
<evidence type="ECO:0000313" key="1">
    <source>
        <dbReference type="EMBL" id="OTA29736.1"/>
    </source>
</evidence>
<accession>A0A1Y2SV38</accession>
<comment type="caution">
    <text evidence="1">The sequence shown here is derived from an EMBL/GenBank/DDBJ whole genome shotgun (WGS) entry which is preliminary data.</text>
</comment>
<name>A0A1Y2SV38_9BIFI</name>
<dbReference type="Gene3D" id="3.30.2010.20">
    <property type="match status" value="1"/>
</dbReference>
<dbReference type="Proteomes" id="UP000243540">
    <property type="component" value="Unassembled WGS sequence"/>
</dbReference>
<reference evidence="1 2" key="1">
    <citation type="submission" date="2017-04" db="EMBL/GenBank/DDBJ databases">
        <title>Draft genome sequences of Alloscardovia macacae UMA81211 and UMA81212 isolated from the feces of a rhesus macaque (Macaca mulatta).</title>
        <authorList>
            <person name="Albert K."/>
            <person name="Sela D.A."/>
        </authorList>
    </citation>
    <scope>NUCLEOTIDE SEQUENCE [LARGE SCALE GENOMIC DNA]</scope>
    <source>
        <strain evidence="1 2">UMA81212</strain>
    </source>
</reference>
<sequence length="145" mass="16982">MLASMVLPWEQHTYRNRHGRGIRRPVFGTHIPQYRTSAGYFDDQVLSQVTRLKRAWPELFTRVECAVEDVPPSDPLAWEEFRVKLSQSFPAEHGVPARIALYRRPIESRARDRIDLQLLIRMEIVRQLASLYGMNPENIDPNWQG</sequence>
<dbReference type="Pfam" id="PF06262">
    <property type="entry name" value="Zincin_1"/>
    <property type="match status" value="1"/>
</dbReference>
<dbReference type="CDD" id="cd12954">
    <property type="entry name" value="MMP_TTHA0227_like_1"/>
    <property type="match status" value="1"/>
</dbReference>
<evidence type="ECO:0008006" key="3">
    <source>
        <dbReference type="Google" id="ProtNLM"/>
    </source>
</evidence>
<gene>
    <name evidence="1" type="ORF">B9T39_02575</name>
</gene>
<organism evidence="1 2">
    <name type="scientific">Alloscardovia macacae</name>
    <dbReference type="NCBI Taxonomy" id="1160091"/>
    <lineage>
        <taxon>Bacteria</taxon>
        <taxon>Bacillati</taxon>
        <taxon>Actinomycetota</taxon>
        <taxon>Actinomycetes</taxon>
        <taxon>Bifidobacteriales</taxon>
        <taxon>Bifidobacteriaceae</taxon>
        <taxon>Alloscardovia</taxon>
    </lineage>
</organism>
<protein>
    <recommendedName>
        <fullName evidence="3">Peptidase</fullName>
    </recommendedName>
</protein>
<dbReference type="InterPro" id="IPR038555">
    <property type="entry name" value="Zincin_1_sf"/>
</dbReference>
<evidence type="ECO:0000313" key="2">
    <source>
        <dbReference type="Proteomes" id="UP000243540"/>
    </source>
</evidence>
<dbReference type="SUPFAM" id="SSF55486">
    <property type="entry name" value="Metalloproteases ('zincins'), catalytic domain"/>
    <property type="match status" value="1"/>
</dbReference>
<dbReference type="AlphaFoldDB" id="A0A1Y2SV38"/>